<protein>
    <submittedName>
        <fullName evidence="2">Uncharacterized protein</fullName>
    </submittedName>
</protein>
<keyword evidence="1" id="KW-1133">Transmembrane helix</keyword>
<reference evidence="2" key="2">
    <citation type="submission" date="2023-04" db="EMBL/GenBank/DDBJ databases">
        <authorList>
            <person name="Bruccoleri R.E."/>
            <person name="Oakeley E.J."/>
            <person name="Faust A.-M."/>
            <person name="Dessus-Babus S."/>
            <person name="Altorfer M."/>
            <person name="Burckhardt D."/>
            <person name="Oertli M."/>
            <person name="Naumann U."/>
            <person name="Petersen F."/>
            <person name="Wong J."/>
        </authorList>
    </citation>
    <scope>NUCLEOTIDE SEQUENCE</scope>
    <source>
        <strain evidence="2">GSM-AAB239-AS_SAM_17_03QT</strain>
        <tissue evidence="2">Leaf</tissue>
    </source>
</reference>
<evidence type="ECO:0000313" key="2">
    <source>
        <dbReference type="EMBL" id="KAJ6831372.1"/>
    </source>
</evidence>
<keyword evidence="3" id="KW-1185">Reference proteome</keyword>
<name>A0AAX6GS61_IRIPA</name>
<accession>A0AAX6GS61</accession>
<evidence type="ECO:0000256" key="1">
    <source>
        <dbReference type="SAM" id="Phobius"/>
    </source>
</evidence>
<feature type="transmembrane region" description="Helical" evidence="1">
    <location>
        <begin position="25"/>
        <end position="45"/>
    </location>
</feature>
<reference evidence="2" key="1">
    <citation type="journal article" date="2023" name="GigaByte">
        <title>Genome assembly of the bearded iris, Iris pallida Lam.</title>
        <authorList>
            <person name="Bruccoleri R.E."/>
            <person name="Oakeley E.J."/>
            <person name="Faust A.M.E."/>
            <person name="Altorfer M."/>
            <person name="Dessus-Babus S."/>
            <person name="Burckhardt D."/>
            <person name="Oertli M."/>
            <person name="Naumann U."/>
            <person name="Petersen F."/>
            <person name="Wong J."/>
        </authorList>
    </citation>
    <scope>NUCLEOTIDE SEQUENCE</scope>
    <source>
        <strain evidence="2">GSM-AAB239-AS_SAM_17_03QT</strain>
    </source>
</reference>
<gene>
    <name evidence="2" type="ORF">M6B38_349690</name>
</gene>
<dbReference type="AlphaFoldDB" id="A0AAX6GS61"/>
<comment type="caution">
    <text evidence="2">The sequence shown here is derived from an EMBL/GenBank/DDBJ whole genome shotgun (WGS) entry which is preliminary data.</text>
</comment>
<dbReference type="EMBL" id="JANAVB010016800">
    <property type="protein sequence ID" value="KAJ6831372.1"/>
    <property type="molecule type" value="Genomic_DNA"/>
</dbReference>
<sequence length="56" mass="6099">MSSAGTVSIHPILCRNGHIGCGKKSMISVIIICFLFSLYAIDMSCKLTLIVNRKIT</sequence>
<evidence type="ECO:0000313" key="3">
    <source>
        <dbReference type="Proteomes" id="UP001140949"/>
    </source>
</evidence>
<dbReference type="Proteomes" id="UP001140949">
    <property type="component" value="Unassembled WGS sequence"/>
</dbReference>
<keyword evidence="1" id="KW-0812">Transmembrane</keyword>
<proteinExistence type="predicted"/>
<organism evidence="2 3">
    <name type="scientific">Iris pallida</name>
    <name type="common">Sweet iris</name>
    <dbReference type="NCBI Taxonomy" id="29817"/>
    <lineage>
        <taxon>Eukaryota</taxon>
        <taxon>Viridiplantae</taxon>
        <taxon>Streptophyta</taxon>
        <taxon>Embryophyta</taxon>
        <taxon>Tracheophyta</taxon>
        <taxon>Spermatophyta</taxon>
        <taxon>Magnoliopsida</taxon>
        <taxon>Liliopsida</taxon>
        <taxon>Asparagales</taxon>
        <taxon>Iridaceae</taxon>
        <taxon>Iridoideae</taxon>
        <taxon>Irideae</taxon>
        <taxon>Iris</taxon>
    </lineage>
</organism>
<keyword evidence="1" id="KW-0472">Membrane</keyword>